<evidence type="ECO:0000256" key="1">
    <source>
        <dbReference type="ARBA" id="ARBA00001974"/>
    </source>
</evidence>
<dbReference type="Pfam" id="PF02771">
    <property type="entry name" value="Acyl-CoA_dh_N"/>
    <property type="match status" value="1"/>
</dbReference>
<comment type="catalytic activity">
    <reaction evidence="6">
        <text>a 2,3-saturated acyl-CoA + A = a 2,3-dehydroacyl-CoA + AH2</text>
        <dbReference type="Rhea" id="RHEA:48608"/>
        <dbReference type="ChEBI" id="CHEBI:13193"/>
        <dbReference type="ChEBI" id="CHEBI:17499"/>
        <dbReference type="ChEBI" id="CHEBI:60015"/>
        <dbReference type="ChEBI" id="CHEBI:65111"/>
    </reaction>
</comment>
<accession>A0A7I7MAN8</accession>
<dbReference type="PANTHER" id="PTHR48083">
    <property type="entry name" value="MEDIUM-CHAIN SPECIFIC ACYL-COA DEHYDROGENASE, MITOCHONDRIAL-RELATED"/>
    <property type="match status" value="1"/>
</dbReference>
<dbReference type="PANTHER" id="PTHR48083:SF28">
    <property type="entry name" value="ACYL-COA DEHYDROGENASE FAMILY PROTEIN (AFU_ORTHOLOGUE AFUA_6G10880)-RELATED"/>
    <property type="match status" value="1"/>
</dbReference>
<evidence type="ECO:0000256" key="7">
    <source>
        <dbReference type="RuleBase" id="RU362125"/>
    </source>
</evidence>
<name>A0A7I7MAN8_9MYCO</name>
<dbReference type="Proteomes" id="UP000466514">
    <property type="component" value="Chromosome"/>
</dbReference>
<dbReference type="GO" id="GO:0003995">
    <property type="term" value="F:acyl-CoA dehydrogenase activity"/>
    <property type="evidence" value="ECO:0007669"/>
    <property type="project" value="InterPro"/>
</dbReference>
<evidence type="ECO:0000313" key="11">
    <source>
        <dbReference type="EMBL" id="BBX68543.1"/>
    </source>
</evidence>
<keyword evidence="5 7" id="KW-0560">Oxidoreductase</keyword>
<keyword evidence="4 7" id="KW-0274">FAD</keyword>
<evidence type="ECO:0000313" key="12">
    <source>
        <dbReference type="Proteomes" id="UP000466514"/>
    </source>
</evidence>
<gene>
    <name evidence="11" type="ORF">MPSYJ_20040</name>
</gene>
<dbReference type="RefSeq" id="WP_163721944.1">
    <property type="nucleotide sequence ID" value="NZ_AP022574.1"/>
</dbReference>
<dbReference type="InterPro" id="IPR006091">
    <property type="entry name" value="Acyl-CoA_Oxase/DH_mid-dom"/>
</dbReference>
<proteinExistence type="inferred from homology"/>
<evidence type="ECO:0000256" key="5">
    <source>
        <dbReference type="ARBA" id="ARBA00023002"/>
    </source>
</evidence>
<dbReference type="InterPro" id="IPR046373">
    <property type="entry name" value="Acyl-CoA_Oxase/DH_mid-dom_sf"/>
</dbReference>
<evidence type="ECO:0000259" key="8">
    <source>
        <dbReference type="Pfam" id="PF00441"/>
    </source>
</evidence>
<dbReference type="Pfam" id="PF00441">
    <property type="entry name" value="Acyl-CoA_dh_1"/>
    <property type="match status" value="1"/>
</dbReference>
<dbReference type="PROSITE" id="PS00073">
    <property type="entry name" value="ACYL_COA_DH_2"/>
    <property type="match status" value="1"/>
</dbReference>
<evidence type="ECO:0000256" key="6">
    <source>
        <dbReference type="ARBA" id="ARBA00052546"/>
    </source>
</evidence>
<sequence length="386" mass="41334">MNTWTTPEREDLRKTVRAFAEREVLPHVKEWERVGELPRDLHRKAAAAGLLGAGFPEAVGGEGGDGADAVVICEEMHQSGAPGGVFASLFTCGIAVPHMIASGDERLIEEYVRPTLRGEKIGSLAITEPGGGSDVGHLTTRAVREGDEFVLNGAKTYITSGVRADYVVTAARTGGPGAAGVSLIVVDKDGPGCSPGLQVSRKLDKMGWRSSDTAELSYTDVRVPVTNLVGTENTGFLQIAAAFVSERVGLAAQAYSSAQRCLDLTVDWCRNRETFGKPLIARQSVQNTLSEMARRIDVARVYTRSIVERQLAGETNLITEVCFAKNTAVEAGEWVANQAVQLFGGMGYMAESEIERQYRDMRILGIGGGTTEILTALAAKTLGFQP</sequence>
<dbReference type="GO" id="GO:0050660">
    <property type="term" value="F:flavin adenine dinucleotide binding"/>
    <property type="evidence" value="ECO:0007669"/>
    <property type="project" value="InterPro"/>
</dbReference>
<keyword evidence="12" id="KW-1185">Reference proteome</keyword>
<dbReference type="InterPro" id="IPR036250">
    <property type="entry name" value="AcylCo_DH-like_C"/>
</dbReference>
<evidence type="ECO:0000256" key="4">
    <source>
        <dbReference type="ARBA" id="ARBA00022827"/>
    </source>
</evidence>
<keyword evidence="3 7" id="KW-0285">Flavoprotein</keyword>
<evidence type="ECO:0000256" key="2">
    <source>
        <dbReference type="ARBA" id="ARBA00009347"/>
    </source>
</evidence>
<evidence type="ECO:0000256" key="3">
    <source>
        <dbReference type="ARBA" id="ARBA00022630"/>
    </source>
</evidence>
<dbReference type="Gene3D" id="2.40.110.10">
    <property type="entry name" value="Butyryl-CoA Dehydrogenase, subunit A, domain 2"/>
    <property type="match status" value="1"/>
</dbReference>
<feature type="domain" description="Acyl-CoA dehydrogenase/oxidase C-terminal" evidence="8">
    <location>
        <begin position="233"/>
        <end position="382"/>
    </location>
</feature>
<dbReference type="InterPro" id="IPR006089">
    <property type="entry name" value="Acyl-CoA_DH_CS"/>
</dbReference>
<reference evidence="11 12" key="1">
    <citation type="journal article" date="2019" name="Emerg. Microbes Infect.">
        <title>Comprehensive subspecies identification of 175 nontuberculous mycobacteria species based on 7547 genomic profiles.</title>
        <authorList>
            <person name="Matsumoto Y."/>
            <person name="Kinjo T."/>
            <person name="Motooka D."/>
            <person name="Nabeya D."/>
            <person name="Jung N."/>
            <person name="Uechi K."/>
            <person name="Horii T."/>
            <person name="Iida T."/>
            <person name="Fujita J."/>
            <person name="Nakamura S."/>
        </authorList>
    </citation>
    <scope>NUCLEOTIDE SEQUENCE [LARGE SCALE GENOMIC DNA]</scope>
    <source>
        <strain evidence="11 12">JCM 13323</strain>
    </source>
</reference>
<dbReference type="SUPFAM" id="SSF47203">
    <property type="entry name" value="Acyl-CoA dehydrogenase C-terminal domain-like"/>
    <property type="match status" value="1"/>
</dbReference>
<dbReference type="InterPro" id="IPR037069">
    <property type="entry name" value="AcylCoA_DH/ox_N_sf"/>
</dbReference>
<dbReference type="Gene3D" id="1.20.140.10">
    <property type="entry name" value="Butyryl-CoA Dehydrogenase, subunit A, domain 3"/>
    <property type="match status" value="1"/>
</dbReference>
<dbReference type="InterPro" id="IPR050741">
    <property type="entry name" value="Acyl-CoA_dehydrogenase"/>
</dbReference>
<comment type="similarity">
    <text evidence="2 7">Belongs to the acyl-CoA dehydrogenase family.</text>
</comment>
<organism evidence="11 12">
    <name type="scientific">Mycolicibacterium psychrotolerans</name>
    <dbReference type="NCBI Taxonomy" id="216929"/>
    <lineage>
        <taxon>Bacteria</taxon>
        <taxon>Bacillati</taxon>
        <taxon>Actinomycetota</taxon>
        <taxon>Actinomycetes</taxon>
        <taxon>Mycobacteriales</taxon>
        <taxon>Mycobacteriaceae</taxon>
        <taxon>Mycolicibacterium</taxon>
    </lineage>
</organism>
<feature type="domain" description="Acyl-CoA oxidase/dehydrogenase middle" evidence="9">
    <location>
        <begin position="124"/>
        <end position="221"/>
    </location>
</feature>
<dbReference type="AlphaFoldDB" id="A0A7I7MAN8"/>
<dbReference type="InterPro" id="IPR013786">
    <property type="entry name" value="AcylCoA_DH/ox_N"/>
</dbReference>
<evidence type="ECO:0000259" key="10">
    <source>
        <dbReference type="Pfam" id="PF02771"/>
    </source>
</evidence>
<dbReference type="GO" id="GO:0033539">
    <property type="term" value="P:fatty acid beta-oxidation using acyl-CoA dehydrogenase"/>
    <property type="evidence" value="ECO:0007669"/>
    <property type="project" value="TreeGrafter"/>
</dbReference>
<dbReference type="InterPro" id="IPR009100">
    <property type="entry name" value="AcylCoA_DH/oxidase_NM_dom_sf"/>
</dbReference>
<dbReference type="KEGG" id="mpsc:MPSYJ_20040"/>
<dbReference type="FunFam" id="2.40.110.10:FF:000002">
    <property type="entry name" value="Acyl-CoA dehydrogenase fadE12"/>
    <property type="match status" value="1"/>
</dbReference>
<dbReference type="SUPFAM" id="SSF56645">
    <property type="entry name" value="Acyl-CoA dehydrogenase NM domain-like"/>
    <property type="match status" value="1"/>
</dbReference>
<dbReference type="Gene3D" id="1.10.540.10">
    <property type="entry name" value="Acyl-CoA dehydrogenase/oxidase, N-terminal domain"/>
    <property type="match status" value="1"/>
</dbReference>
<dbReference type="Pfam" id="PF02770">
    <property type="entry name" value="Acyl-CoA_dh_M"/>
    <property type="match status" value="1"/>
</dbReference>
<dbReference type="GO" id="GO:0005737">
    <property type="term" value="C:cytoplasm"/>
    <property type="evidence" value="ECO:0007669"/>
    <property type="project" value="TreeGrafter"/>
</dbReference>
<dbReference type="EMBL" id="AP022574">
    <property type="protein sequence ID" value="BBX68543.1"/>
    <property type="molecule type" value="Genomic_DNA"/>
</dbReference>
<feature type="domain" description="Acyl-CoA dehydrogenase/oxidase N-terminal" evidence="10">
    <location>
        <begin position="6"/>
        <end position="119"/>
    </location>
</feature>
<dbReference type="InterPro" id="IPR009075">
    <property type="entry name" value="AcylCo_DH/oxidase_C"/>
</dbReference>
<evidence type="ECO:0000259" key="9">
    <source>
        <dbReference type="Pfam" id="PF02770"/>
    </source>
</evidence>
<comment type="cofactor">
    <cofactor evidence="1 7">
        <name>FAD</name>
        <dbReference type="ChEBI" id="CHEBI:57692"/>
    </cofactor>
</comment>
<dbReference type="FunFam" id="1.20.140.10:FF:000001">
    <property type="entry name" value="Acyl-CoA dehydrogenase"/>
    <property type="match status" value="1"/>
</dbReference>
<protein>
    <submittedName>
        <fullName evidence="11">Acyl-CoA dehydrogenase</fullName>
    </submittedName>
</protein>